<evidence type="ECO:0000256" key="1">
    <source>
        <dbReference type="ARBA" id="ARBA00004496"/>
    </source>
</evidence>
<evidence type="ECO:0000256" key="4">
    <source>
        <dbReference type="ARBA" id="ARBA00015407"/>
    </source>
</evidence>
<dbReference type="eggNOG" id="KOG2016">
    <property type="taxonomic scope" value="Eukaryota"/>
</dbReference>
<dbReference type="GO" id="GO:0045116">
    <property type="term" value="P:protein neddylation"/>
    <property type="evidence" value="ECO:0007669"/>
    <property type="project" value="UniProtKB-UniRule"/>
</dbReference>
<reference evidence="9 10" key="1">
    <citation type="journal article" date="2011" name="Proc. Natl. Acad. Sci. U.S.A.">
        <title>Comparative genomics of xylose-fermenting fungi for enhanced biofuel production.</title>
        <authorList>
            <person name="Wohlbach D.J."/>
            <person name="Kuo A."/>
            <person name="Sato T.K."/>
            <person name="Potts K.M."/>
            <person name="Salamov A.A."/>
            <person name="LaButti K.M."/>
            <person name="Sun H."/>
            <person name="Clum A."/>
            <person name="Pangilinan J.L."/>
            <person name="Lindquist E.A."/>
            <person name="Lucas S."/>
            <person name="Lapidus A."/>
            <person name="Jin M."/>
            <person name="Gunawan C."/>
            <person name="Balan V."/>
            <person name="Dale B.E."/>
            <person name="Jeffries T.W."/>
            <person name="Zinkel R."/>
            <person name="Barry K.W."/>
            <person name="Grigoriev I.V."/>
            <person name="Gasch A.P."/>
        </authorList>
    </citation>
    <scope>NUCLEOTIDE SEQUENCE [LARGE SCALE GENOMIC DNA]</scope>
    <source>
        <strain evidence="10">ATCC 10573 / BCRC 21748 / CBS 615 / JCM 9827 / NBRC 10315 / NRRL Y-1498 / VKM Y-70</strain>
    </source>
</reference>
<dbReference type="PIRSF" id="PIRSF039099">
    <property type="entry name" value="APP-BP1"/>
    <property type="match status" value="1"/>
</dbReference>
<evidence type="ECO:0000256" key="5">
    <source>
        <dbReference type="ARBA" id="ARBA00022490"/>
    </source>
</evidence>
<dbReference type="PANTHER" id="PTHR10953:SF29">
    <property type="entry name" value="NEDD8-ACTIVATING ENZYME E1 REGULATORY SUBUNIT"/>
    <property type="match status" value="1"/>
</dbReference>
<dbReference type="GO" id="GO:0005737">
    <property type="term" value="C:cytoplasm"/>
    <property type="evidence" value="ECO:0007669"/>
    <property type="project" value="UniProtKB-SubCell"/>
</dbReference>
<dbReference type="Pfam" id="PF00899">
    <property type="entry name" value="ThiF"/>
    <property type="match status" value="1"/>
</dbReference>
<organism evidence="10">
    <name type="scientific">Candida tenuis (strain ATCC 10573 / BCRC 21748 / CBS 615 / JCM 9827 / NBRC 10315 / NRRL Y-1498 / VKM Y-70)</name>
    <name type="common">Yeast</name>
    <name type="synonym">Yamadazyma tenuis</name>
    <dbReference type="NCBI Taxonomy" id="590646"/>
    <lineage>
        <taxon>Eukaryota</taxon>
        <taxon>Fungi</taxon>
        <taxon>Dikarya</taxon>
        <taxon>Ascomycota</taxon>
        <taxon>Saccharomycotina</taxon>
        <taxon>Pichiomycetes</taxon>
        <taxon>Debaryomycetaceae</taxon>
        <taxon>Yamadazyma</taxon>
    </lineage>
</organism>
<comment type="similarity">
    <text evidence="3 7">Belongs to the ubiquitin-activating E1 family. ULA1 subfamily.</text>
</comment>
<dbReference type="InterPro" id="IPR035985">
    <property type="entry name" value="Ubiquitin-activating_enz"/>
</dbReference>
<evidence type="ECO:0000313" key="10">
    <source>
        <dbReference type="Proteomes" id="UP000000707"/>
    </source>
</evidence>
<feature type="domain" description="THIF-type NAD/FAD binding fold" evidence="8">
    <location>
        <begin position="11"/>
        <end position="512"/>
    </location>
</feature>
<protein>
    <recommendedName>
        <fullName evidence="4 7">NEDD8-activating enzyme E1 regulatory subunit</fullName>
    </recommendedName>
</protein>
<evidence type="ECO:0000256" key="7">
    <source>
        <dbReference type="PIRNR" id="PIRNR039099"/>
    </source>
</evidence>
<proteinExistence type="inferred from homology"/>
<comment type="pathway">
    <text evidence="2 7">Protein modification; protein neddylation.</text>
</comment>
<dbReference type="SUPFAM" id="SSF69572">
    <property type="entry name" value="Activating enzymes of the ubiquitin-like proteins"/>
    <property type="match status" value="1"/>
</dbReference>
<keyword evidence="5" id="KW-0963">Cytoplasm</keyword>
<dbReference type="Proteomes" id="UP000000707">
    <property type="component" value="Unassembled WGS sequence"/>
</dbReference>
<dbReference type="HOGENOM" id="CLU_019618_2_1_1"/>
<evidence type="ECO:0000256" key="2">
    <source>
        <dbReference type="ARBA" id="ARBA00005032"/>
    </source>
</evidence>
<sequence length="520" mass="59013">MTATKEKSNKYDRQLRLWATSGQSRLEDCHVCLVNATSTGSEVLKNLVLPGIGDFTIVDDSVTTDADVANNFFMTRTDTGRPRSEAMCKYLGELNQDSNGHFVTRPLHSLEDGFWSQFNIVVITDYVASERLIQIKDLLFELEIPLLLVNTVGYYGTVHLITKEVTVIDTHANNLYDLRVDKPWPELLEYAHSFNWDALDDTDHAHIPSVVILINALENWRSHHESPAPRNTNEKKEFRRLVSLMARNMDFETNFIEAIETISRAYRRTSVSSELHQLFNNPKVPGETVGNDTPLFWVLIKALKQFVDVSQQIPLSGSLPDMASDTKNYVRLQRLYREKADKDKRELVEATKILLKRDLTSSELDSVSVFCKNIQTLHVAEGSGNLSSPELIESLVKESSNGFEDSNSNANTLAIYYGLLTFNEFINEVHRVPCPHDLEVFTQLFTKKFKVDHSEISTSIMNTFKEILCHNTTNYINTASLIGGIASQEVLKLCTSQYIPLDNMLVFDGIRSISNRYKIS</sequence>
<dbReference type="InterPro" id="IPR045886">
    <property type="entry name" value="ThiF/MoeB/HesA"/>
</dbReference>
<keyword evidence="10" id="KW-1185">Reference proteome</keyword>
<gene>
    <name evidence="9" type="ORF">CANTEDRAFT_110357</name>
</gene>
<dbReference type="STRING" id="590646.G3BDS4"/>
<keyword evidence="6 7" id="KW-0833">Ubl conjugation pathway</keyword>
<dbReference type="InterPro" id="IPR000594">
    <property type="entry name" value="ThiF_NAD_FAD-bd"/>
</dbReference>
<dbReference type="UniPathway" id="UPA00885"/>
<dbReference type="AlphaFoldDB" id="G3BDS4"/>
<evidence type="ECO:0000256" key="3">
    <source>
        <dbReference type="ARBA" id="ARBA00006868"/>
    </source>
</evidence>
<dbReference type="EMBL" id="GL996528">
    <property type="protein sequence ID" value="EGV60368.1"/>
    <property type="molecule type" value="Genomic_DNA"/>
</dbReference>
<evidence type="ECO:0000313" key="9">
    <source>
        <dbReference type="EMBL" id="EGV60368.1"/>
    </source>
</evidence>
<comment type="function">
    <text evidence="7">Regulatory subunit of the dimeric UBA3-ULA1 E1 enzyme.</text>
</comment>
<dbReference type="GeneID" id="18246186"/>
<dbReference type="FunFam" id="3.40.50.720:FF:000475">
    <property type="entry name" value="NEDD8-activating enzyme E1 regulatory subunit"/>
    <property type="match status" value="1"/>
</dbReference>
<accession>G3BDS4</accession>
<dbReference type="Gene3D" id="3.40.50.12550">
    <property type="entry name" value="Ubiquitin-activating enzyme E1, inactive adenylation domain, subdomain 2"/>
    <property type="match status" value="1"/>
</dbReference>
<evidence type="ECO:0000256" key="6">
    <source>
        <dbReference type="ARBA" id="ARBA00022786"/>
    </source>
</evidence>
<dbReference type="PANTHER" id="PTHR10953">
    <property type="entry name" value="UBIQUITIN-ACTIVATING ENZYME E1"/>
    <property type="match status" value="1"/>
</dbReference>
<dbReference type="OrthoDB" id="1708823at2759"/>
<dbReference type="GO" id="GO:0019781">
    <property type="term" value="F:NEDD8 activating enzyme activity"/>
    <property type="evidence" value="ECO:0007669"/>
    <property type="project" value="UniProtKB-UniRule"/>
</dbReference>
<dbReference type="RefSeq" id="XP_006689582.1">
    <property type="nucleotide sequence ID" value="XM_006689519.1"/>
</dbReference>
<dbReference type="KEGG" id="cten:18246186"/>
<comment type="subcellular location">
    <subcellularLocation>
        <location evidence="1">Cytoplasm</location>
    </subcellularLocation>
</comment>
<dbReference type="InterPro" id="IPR030667">
    <property type="entry name" value="APP-BP1"/>
</dbReference>
<dbReference type="Gene3D" id="3.40.50.720">
    <property type="entry name" value="NAD(P)-binding Rossmann-like Domain"/>
    <property type="match status" value="1"/>
</dbReference>
<evidence type="ECO:0000259" key="8">
    <source>
        <dbReference type="Pfam" id="PF00899"/>
    </source>
</evidence>
<name>G3BDS4_CANTC</name>